<name>A0A4Y7NL36_9CRUS</name>
<dbReference type="Pfam" id="PF12317">
    <property type="entry name" value="IFT46_B_C"/>
    <property type="match status" value="1"/>
</dbReference>
<feature type="region of interest" description="Disordered" evidence="8">
    <location>
        <begin position="1"/>
        <end position="86"/>
    </location>
</feature>
<feature type="domain" description="D-isomer specific 2-hydroxyacid dehydrogenase catalytic" evidence="9">
    <location>
        <begin position="264"/>
        <end position="334"/>
    </location>
</feature>
<evidence type="ECO:0000256" key="3">
    <source>
        <dbReference type="ARBA" id="ARBA00017206"/>
    </source>
</evidence>
<evidence type="ECO:0000256" key="7">
    <source>
        <dbReference type="ARBA" id="ARBA00023273"/>
    </source>
</evidence>
<dbReference type="Gene3D" id="3.30.200.20">
    <property type="entry name" value="Phosphorylase Kinase, domain 1"/>
    <property type="match status" value="1"/>
</dbReference>
<dbReference type="PANTHER" id="PTHR13376">
    <property type="entry name" value="INTRAFLAGELLAR TRANSPORT PROTEIN 46 HOMOLOG"/>
    <property type="match status" value="1"/>
</dbReference>
<dbReference type="Gene3D" id="3.40.50.720">
    <property type="entry name" value="NAD(P)-binding Rossmann-like Domain"/>
    <property type="match status" value="2"/>
</dbReference>
<keyword evidence="5" id="KW-0969">Cilium</keyword>
<dbReference type="InterPro" id="IPR011009">
    <property type="entry name" value="Kinase-like_dom_sf"/>
</dbReference>
<dbReference type="GO" id="GO:0051287">
    <property type="term" value="F:NAD binding"/>
    <property type="evidence" value="ECO:0007669"/>
    <property type="project" value="InterPro"/>
</dbReference>
<sequence length="473" mass="53195">MEVEVDAENPVAKRNESQWSEGEDELPDGKDQSPSRGQLSDNLLRNEDETEQDGNTKDETLTDDPMQDEEADLTDEELYNPGEFNSINVPPEVKEILQFITKYRPPILEIETKLKPFIPDFIPAVGDPDAFLKVDRPDGKPETLGLTVIDEPSLHQSDPSVLDLRLRSIYKQSSAKAIIAKSVDESNKGKAIEKWIKDIGDLHRSKPLPTVTYAKPLPDIDTLLQEWSPDVEDVLREEGVPPAELDCDLSTYVDIACEINFYRCEVEMPTGEHPMSRQELLERIEGKHGLFCLLTDKIDAELLDRAGPQLKVIGTMSVGYDHVDMKEVMNRGVLDQDALVNALKTGQIGAAGLDVMTPEPLPPDHELTKLKNCVLPEGYEVLDTYYDGNGVRRHVRRLSDGGVFDWLEINYKQLDDALKEVLISEINTVKKVSHPNVVRHEEAIVKKDISTVFLITEPAQQQTLQTLIDSQRK</sequence>
<dbReference type="AlphaFoldDB" id="A0A4Y7NL36"/>
<keyword evidence="7" id="KW-0966">Cell projection</keyword>
<dbReference type="GO" id="GO:0042073">
    <property type="term" value="P:intraciliary transport"/>
    <property type="evidence" value="ECO:0007669"/>
    <property type="project" value="InterPro"/>
</dbReference>
<feature type="compositionally biased region" description="Polar residues" evidence="8">
    <location>
        <begin position="34"/>
        <end position="43"/>
    </location>
</feature>
<organism evidence="10">
    <name type="scientific">Moina brachiata</name>
    <dbReference type="NCBI Taxonomy" id="675436"/>
    <lineage>
        <taxon>Eukaryota</taxon>
        <taxon>Metazoa</taxon>
        <taxon>Ecdysozoa</taxon>
        <taxon>Arthropoda</taxon>
        <taxon>Crustacea</taxon>
        <taxon>Branchiopoda</taxon>
        <taxon>Diplostraca</taxon>
        <taxon>Cladocera</taxon>
        <taxon>Anomopoda</taxon>
        <taxon>Moinidae</taxon>
        <taxon>Moina</taxon>
    </lineage>
</organism>
<comment type="subcellular location">
    <subcellularLocation>
        <location evidence="1">Cytoplasm</location>
        <location evidence="1">Cytoskeleton</location>
        <location evidence="1">Cilium basal body</location>
    </subcellularLocation>
</comment>
<evidence type="ECO:0000256" key="4">
    <source>
        <dbReference type="ARBA" id="ARBA00022490"/>
    </source>
</evidence>
<keyword evidence="4" id="KW-0963">Cytoplasm</keyword>
<evidence type="ECO:0000256" key="2">
    <source>
        <dbReference type="ARBA" id="ARBA00007700"/>
    </source>
</evidence>
<dbReference type="SUPFAM" id="SSF51735">
    <property type="entry name" value="NAD(P)-binding Rossmann-fold domains"/>
    <property type="match status" value="1"/>
</dbReference>
<dbReference type="GO" id="GO:0005815">
    <property type="term" value="C:microtubule organizing center"/>
    <property type="evidence" value="ECO:0007669"/>
    <property type="project" value="TreeGrafter"/>
</dbReference>
<dbReference type="PANTHER" id="PTHR13376:SF0">
    <property type="entry name" value="INTRAFLAGELLAR TRANSPORT PROTEIN 46 HOMOLOG"/>
    <property type="match status" value="1"/>
</dbReference>
<feature type="compositionally biased region" description="Acidic residues" evidence="8">
    <location>
        <begin position="61"/>
        <end position="78"/>
    </location>
</feature>
<proteinExistence type="evidence at transcript level"/>
<reference evidence="10" key="1">
    <citation type="submission" date="2018-08" db="EMBL/GenBank/DDBJ databases">
        <authorList>
            <person name="Cornetti L."/>
        </authorList>
    </citation>
    <scope>NUCLEOTIDE SEQUENCE</scope>
    <source>
        <strain evidence="10">DE-FRO-2-1</strain>
    </source>
</reference>
<evidence type="ECO:0000256" key="6">
    <source>
        <dbReference type="ARBA" id="ARBA00023212"/>
    </source>
</evidence>
<evidence type="ECO:0000259" key="9">
    <source>
        <dbReference type="Pfam" id="PF00389"/>
    </source>
</evidence>
<evidence type="ECO:0000313" key="10">
    <source>
        <dbReference type="EMBL" id="SVE93316.1"/>
    </source>
</evidence>
<protein>
    <recommendedName>
        <fullName evidence="3">Intraflagellar transport protein 46 homolog</fullName>
    </recommendedName>
</protein>
<dbReference type="GO" id="GO:0016616">
    <property type="term" value="F:oxidoreductase activity, acting on the CH-OH group of donors, NAD or NADP as acceptor"/>
    <property type="evidence" value="ECO:0007669"/>
    <property type="project" value="InterPro"/>
</dbReference>
<dbReference type="SUPFAM" id="SSF56112">
    <property type="entry name" value="Protein kinase-like (PK-like)"/>
    <property type="match status" value="1"/>
</dbReference>
<keyword evidence="6" id="KW-0206">Cytoskeleton</keyword>
<gene>
    <name evidence="10" type="primary">EOG090X0FP3</name>
</gene>
<dbReference type="GO" id="GO:0060271">
    <property type="term" value="P:cilium assembly"/>
    <property type="evidence" value="ECO:0007669"/>
    <property type="project" value="TreeGrafter"/>
</dbReference>
<dbReference type="GO" id="GO:0030992">
    <property type="term" value="C:intraciliary transport particle B"/>
    <property type="evidence" value="ECO:0007669"/>
    <property type="project" value="TreeGrafter"/>
</dbReference>
<dbReference type="SUPFAM" id="SSF52283">
    <property type="entry name" value="Formate/glycerate dehydrogenase catalytic domain-like"/>
    <property type="match status" value="1"/>
</dbReference>
<dbReference type="InterPro" id="IPR022088">
    <property type="entry name" value="Intraflagellar_transp_cmplxB"/>
</dbReference>
<comment type="similarity">
    <text evidence="2">Belongs to the IFT46 family.</text>
</comment>
<dbReference type="EMBL" id="LR023697">
    <property type="protein sequence ID" value="SVE93316.1"/>
    <property type="molecule type" value="mRNA"/>
</dbReference>
<accession>A0A4Y7NL36</accession>
<evidence type="ECO:0000256" key="8">
    <source>
        <dbReference type="SAM" id="MobiDB-lite"/>
    </source>
</evidence>
<dbReference type="Gene3D" id="1.10.510.10">
    <property type="entry name" value="Transferase(Phosphotransferase) domain 1"/>
    <property type="match status" value="1"/>
</dbReference>
<evidence type="ECO:0000256" key="1">
    <source>
        <dbReference type="ARBA" id="ARBA00004120"/>
    </source>
</evidence>
<dbReference type="InterPro" id="IPR036291">
    <property type="entry name" value="NAD(P)-bd_dom_sf"/>
</dbReference>
<evidence type="ECO:0000256" key="5">
    <source>
        <dbReference type="ARBA" id="ARBA00023069"/>
    </source>
</evidence>
<dbReference type="GO" id="GO:0031514">
    <property type="term" value="C:motile cilium"/>
    <property type="evidence" value="ECO:0007669"/>
    <property type="project" value="TreeGrafter"/>
</dbReference>
<dbReference type="Pfam" id="PF00389">
    <property type="entry name" value="2-Hacid_dh"/>
    <property type="match status" value="1"/>
</dbReference>
<dbReference type="InterPro" id="IPR006139">
    <property type="entry name" value="D-isomer_2_OHA_DH_cat_dom"/>
</dbReference>